<protein>
    <submittedName>
        <fullName evidence="2">Uncharacterized protein</fullName>
    </submittedName>
</protein>
<sequence length="169" mass="18766">MSAGASRLVNGRDEQGFQLPKSDFSLSNGPEGKLCSNTPTGTPGTFYGMLTRSSLLDSFMCSPSRTTQFASSDSSLRLRQSQVMPVTSLESSQYSPDAGDSMHLRTVTQRTIATLTAENEELREHISVLSNALQSSTVLLDRKEQLIQERNTFIRELATRLLLDRQRQF</sequence>
<evidence type="ECO:0000313" key="2">
    <source>
        <dbReference type="EMBL" id="KAE8305293.1"/>
    </source>
</evidence>
<gene>
    <name evidence="2" type="ORF">GL50803_002226</name>
</gene>
<dbReference type="VEuPathDB" id="GiardiaDB:GL50803_2226"/>
<evidence type="ECO:0000313" key="3">
    <source>
        <dbReference type="Proteomes" id="UP000001548"/>
    </source>
</evidence>
<name>D3KGV1_GIAIC</name>
<organism evidence="2 3">
    <name type="scientific">Giardia intestinalis (strain ATCC 50803 / WB clone C6)</name>
    <name type="common">Giardia lamblia</name>
    <dbReference type="NCBI Taxonomy" id="184922"/>
    <lineage>
        <taxon>Eukaryota</taxon>
        <taxon>Metamonada</taxon>
        <taxon>Diplomonadida</taxon>
        <taxon>Hexamitidae</taxon>
        <taxon>Giardiinae</taxon>
        <taxon>Giardia</taxon>
    </lineage>
</organism>
<comment type="caution">
    <text evidence="2">The sequence shown here is derived from an EMBL/GenBank/DDBJ whole genome shotgun (WGS) entry which is preliminary data.</text>
</comment>
<dbReference type="HOGENOM" id="CLU_1581473_0_0_1"/>
<dbReference type="OMA" id="RPFNETP"/>
<proteinExistence type="predicted"/>
<accession>D3KGV1</accession>
<dbReference type="EMBL" id="AACB03000001">
    <property type="protein sequence ID" value="KAE8305293.1"/>
    <property type="molecule type" value="Genomic_DNA"/>
</dbReference>
<evidence type="ECO:0000256" key="1">
    <source>
        <dbReference type="SAM" id="MobiDB-lite"/>
    </source>
</evidence>
<keyword evidence="3" id="KW-1185">Reference proteome</keyword>
<feature type="region of interest" description="Disordered" evidence="1">
    <location>
        <begin position="1"/>
        <end position="42"/>
    </location>
</feature>
<dbReference type="Proteomes" id="UP000001548">
    <property type="component" value="Unassembled WGS sequence"/>
</dbReference>
<reference evidence="2 3" key="1">
    <citation type="journal article" date="2007" name="Science">
        <title>Genomic minimalism in the early diverging intestinal parasite Giardia lamblia.</title>
        <authorList>
            <person name="Morrison H.G."/>
            <person name="McArthur A.G."/>
            <person name="Gillin F.D."/>
            <person name="Aley S.B."/>
            <person name="Adam R.D."/>
            <person name="Olsen G.J."/>
            <person name="Best A.A."/>
            <person name="Cande W.Z."/>
            <person name="Chen F."/>
            <person name="Cipriano M.J."/>
            <person name="Davids B.J."/>
            <person name="Dawson S.C."/>
            <person name="Elmendorf H.G."/>
            <person name="Hehl A.B."/>
            <person name="Holder M.E."/>
            <person name="Huse S.M."/>
            <person name="Kim U.U."/>
            <person name="Lasek-Nesselquist E."/>
            <person name="Manning G."/>
            <person name="Nigam A."/>
            <person name="Nixon J.E."/>
            <person name="Palm D."/>
            <person name="Passamaneck N.E."/>
            <person name="Prabhu A."/>
            <person name="Reich C.I."/>
            <person name="Reiner D.S."/>
            <person name="Samuelson J."/>
            <person name="Svard S.G."/>
            <person name="Sogin M.L."/>
        </authorList>
    </citation>
    <scope>NUCLEOTIDE SEQUENCE [LARGE SCALE GENOMIC DNA]</scope>
    <source>
        <strain evidence="2 3">WB C6</strain>
    </source>
</reference>
<dbReference type="AlphaFoldDB" id="D3KGV1"/>